<sequence length="173" mass="19728">MSALTIVLTTQYPVPVLKQAYTLLTPLLTTLLETDTELALIISRLRPKPTNNEHALLFYKSILFRRELFALWTALHDEYDMPLSDISGINKLFIDRERQHTDSRLKNLDLDLVDSYEHWQDVRMGKRESGEGLGPEDMGIDLTIVKHAFCLYEGEMEVQIGNVLAAYASAFAI</sequence>
<accession>A0A3D8SWT5</accession>
<dbReference type="EMBL" id="PVWQ01000002">
    <property type="protein sequence ID" value="RDW90248.1"/>
    <property type="molecule type" value="Genomic_DNA"/>
</dbReference>
<comment type="caution">
    <text evidence="1">The sequence shown here is derived from an EMBL/GenBank/DDBJ whole genome shotgun (WGS) entry which is preliminary data.</text>
</comment>
<proteinExistence type="predicted"/>
<dbReference type="Proteomes" id="UP000256690">
    <property type="component" value="Unassembled WGS sequence"/>
</dbReference>
<evidence type="ECO:0000313" key="1">
    <source>
        <dbReference type="EMBL" id="RDW90248.1"/>
    </source>
</evidence>
<organism evidence="1 2">
    <name type="scientific">Aspergillus mulundensis</name>
    <dbReference type="NCBI Taxonomy" id="1810919"/>
    <lineage>
        <taxon>Eukaryota</taxon>
        <taxon>Fungi</taxon>
        <taxon>Dikarya</taxon>
        <taxon>Ascomycota</taxon>
        <taxon>Pezizomycotina</taxon>
        <taxon>Eurotiomycetes</taxon>
        <taxon>Eurotiomycetidae</taxon>
        <taxon>Eurotiales</taxon>
        <taxon>Aspergillaceae</taxon>
        <taxon>Aspergillus</taxon>
        <taxon>Aspergillus subgen. Nidulantes</taxon>
    </lineage>
</organism>
<dbReference type="GeneID" id="38112393"/>
<keyword evidence="2" id="KW-1185">Reference proteome</keyword>
<gene>
    <name evidence="1" type="ORF">DSM5745_02023</name>
</gene>
<reference evidence="1 2" key="1">
    <citation type="journal article" date="2018" name="IMA Fungus">
        <title>IMA Genome-F 9: Draft genome sequence of Annulohypoxylon stygium, Aspergillus mulundensis, Berkeleyomyces basicola (syn. Thielaviopsis basicola), Ceratocystis smalleyi, two Cercospora beticola strains, Coleophoma cylindrospora, Fusarium fracticaudum, Phialophora cf. hyalina, and Morchella septimelata.</title>
        <authorList>
            <person name="Wingfield B.D."/>
            <person name="Bills G.F."/>
            <person name="Dong Y."/>
            <person name="Huang W."/>
            <person name="Nel W.J."/>
            <person name="Swalarsk-Parry B.S."/>
            <person name="Vaghefi N."/>
            <person name="Wilken P.M."/>
            <person name="An Z."/>
            <person name="de Beer Z.W."/>
            <person name="De Vos L."/>
            <person name="Chen L."/>
            <person name="Duong T.A."/>
            <person name="Gao Y."/>
            <person name="Hammerbacher A."/>
            <person name="Kikkert J.R."/>
            <person name="Li Y."/>
            <person name="Li H."/>
            <person name="Li K."/>
            <person name="Li Q."/>
            <person name="Liu X."/>
            <person name="Ma X."/>
            <person name="Naidoo K."/>
            <person name="Pethybridge S.J."/>
            <person name="Sun J."/>
            <person name="Steenkamp E.T."/>
            <person name="van der Nest M.A."/>
            <person name="van Wyk S."/>
            <person name="Wingfield M.J."/>
            <person name="Xiong C."/>
            <person name="Yue Q."/>
            <person name="Zhang X."/>
        </authorList>
    </citation>
    <scope>NUCLEOTIDE SEQUENCE [LARGE SCALE GENOMIC DNA]</scope>
    <source>
        <strain evidence="1 2">DSM 5745</strain>
    </source>
</reference>
<name>A0A3D8SWT5_9EURO</name>
<evidence type="ECO:0000313" key="2">
    <source>
        <dbReference type="Proteomes" id="UP000256690"/>
    </source>
</evidence>
<dbReference type="AlphaFoldDB" id="A0A3D8SWT5"/>
<protein>
    <submittedName>
        <fullName evidence="1">Uncharacterized protein</fullName>
    </submittedName>
</protein>
<dbReference type="RefSeq" id="XP_026607202.1">
    <property type="nucleotide sequence ID" value="XM_026744039.1"/>
</dbReference>